<dbReference type="PANTHER" id="PTHR38031">
    <property type="entry name" value="SULFUR CARRIER PROTEIN SLR0821-RELATED"/>
    <property type="match status" value="1"/>
</dbReference>
<dbReference type="Pfam" id="PF02597">
    <property type="entry name" value="ThiS"/>
    <property type="match status" value="1"/>
</dbReference>
<dbReference type="EMBL" id="JAUSUQ010000013">
    <property type="protein sequence ID" value="MDQ0340379.1"/>
    <property type="molecule type" value="Genomic_DNA"/>
</dbReference>
<sequence>MKIKVFANFRDICGGKSVTINLSPPQTVESVLDALIAQFPAMQEELFTEHKTLKPLVHVFVNGQNIIHLNGLETKVAANDEIALFPPVAGG</sequence>
<name>A0ABU0CVM5_9BACI</name>
<dbReference type="PANTHER" id="PTHR38031:SF1">
    <property type="entry name" value="SULFUR CARRIER PROTEIN CYSO"/>
    <property type="match status" value="1"/>
</dbReference>
<keyword evidence="2" id="KW-1185">Reference proteome</keyword>
<dbReference type="InterPro" id="IPR016155">
    <property type="entry name" value="Mopterin_synth/thiamin_S_b"/>
</dbReference>
<proteinExistence type="predicted"/>
<comment type="caution">
    <text evidence="1">The sequence shown here is derived from an EMBL/GenBank/DDBJ whole genome shotgun (WGS) entry which is preliminary data.</text>
</comment>
<evidence type="ECO:0000313" key="1">
    <source>
        <dbReference type="EMBL" id="MDQ0340379.1"/>
    </source>
</evidence>
<dbReference type="SUPFAM" id="SSF54285">
    <property type="entry name" value="MoaD/ThiS"/>
    <property type="match status" value="1"/>
</dbReference>
<protein>
    <submittedName>
        <fullName evidence="1">Molybdopterin synthase sulfur carrier subunit</fullName>
    </submittedName>
</protein>
<dbReference type="InterPro" id="IPR003749">
    <property type="entry name" value="ThiS/MoaD-like"/>
</dbReference>
<dbReference type="NCBIfam" id="NF041918">
    <property type="entry name" value="SAMP1"/>
    <property type="match status" value="1"/>
</dbReference>
<dbReference type="CDD" id="cd17505">
    <property type="entry name" value="Ubl_SAMP1_like"/>
    <property type="match status" value="1"/>
</dbReference>
<dbReference type="NCBIfam" id="TIGR01687">
    <property type="entry name" value="moaD_arch"/>
    <property type="match status" value="1"/>
</dbReference>
<dbReference type="RefSeq" id="WP_307341897.1">
    <property type="nucleotide sequence ID" value="NZ_JAUSUQ010000013.1"/>
</dbReference>
<dbReference type="Gene3D" id="3.10.20.30">
    <property type="match status" value="1"/>
</dbReference>
<reference evidence="1 2" key="1">
    <citation type="submission" date="2023-07" db="EMBL/GenBank/DDBJ databases">
        <title>Genomic Encyclopedia of Type Strains, Phase IV (KMG-IV): sequencing the most valuable type-strain genomes for metagenomic binning, comparative biology and taxonomic classification.</title>
        <authorList>
            <person name="Goeker M."/>
        </authorList>
    </citation>
    <scope>NUCLEOTIDE SEQUENCE [LARGE SCALE GENOMIC DNA]</scope>
    <source>
        <strain evidence="1 2">DSM 17740</strain>
    </source>
</reference>
<gene>
    <name evidence="1" type="ORF">J2S00_003188</name>
</gene>
<dbReference type="InterPro" id="IPR054834">
    <property type="entry name" value="SAMP1_3"/>
</dbReference>
<evidence type="ECO:0000313" key="2">
    <source>
        <dbReference type="Proteomes" id="UP001232445"/>
    </source>
</evidence>
<dbReference type="InterPro" id="IPR010038">
    <property type="entry name" value="MoaD_arc-typ"/>
</dbReference>
<dbReference type="InterPro" id="IPR012675">
    <property type="entry name" value="Beta-grasp_dom_sf"/>
</dbReference>
<accession>A0ABU0CVM5</accession>
<dbReference type="InterPro" id="IPR052045">
    <property type="entry name" value="Sulfur_Carrier/Prot_Modifier"/>
</dbReference>
<dbReference type="Proteomes" id="UP001232445">
    <property type="component" value="Unassembled WGS sequence"/>
</dbReference>
<organism evidence="1 2">
    <name type="scientific">Caldalkalibacillus uzonensis</name>
    <dbReference type="NCBI Taxonomy" id="353224"/>
    <lineage>
        <taxon>Bacteria</taxon>
        <taxon>Bacillati</taxon>
        <taxon>Bacillota</taxon>
        <taxon>Bacilli</taxon>
        <taxon>Bacillales</taxon>
        <taxon>Bacillaceae</taxon>
        <taxon>Caldalkalibacillus</taxon>
    </lineage>
</organism>